<evidence type="ECO:0000259" key="6">
    <source>
        <dbReference type="PROSITE" id="PS50949"/>
    </source>
</evidence>
<dbReference type="InterPro" id="IPR015421">
    <property type="entry name" value="PyrdxlP-dep_Trfase_major"/>
</dbReference>
<evidence type="ECO:0000313" key="8">
    <source>
        <dbReference type="Proteomes" id="UP000034037"/>
    </source>
</evidence>
<dbReference type="Proteomes" id="UP000034037">
    <property type="component" value="Chromosome"/>
</dbReference>
<keyword evidence="3" id="KW-0805">Transcription regulation</keyword>
<evidence type="ECO:0000313" key="7">
    <source>
        <dbReference type="EMBL" id="AKF26814.1"/>
    </source>
</evidence>
<protein>
    <submittedName>
        <fullName evidence="7">GntR family transcriptional regulator</fullName>
    </submittedName>
</protein>
<dbReference type="Gene3D" id="3.40.640.10">
    <property type="entry name" value="Type I PLP-dependent aspartate aminotransferase-like (Major domain)"/>
    <property type="match status" value="1"/>
</dbReference>
<dbReference type="Pfam" id="PF00392">
    <property type="entry name" value="GntR"/>
    <property type="match status" value="1"/>
</dbReference>
<dbReference type="CDD" id="cd07377">
    <property type="entry name" value="WHTH_GntR"/>
    <property type="match status" value="1"/>
</dbReference>
<dbReference type="InterPro" id="IPR036390">
    <property type="entry name" value="WH_DNA-bd_sf"/>
</dbReference>
<dbReference type="CDD" id="cd00609">
    <property type="entry name" value="AAT_like"/>
    <property type="match status" value="1"/>
</dbReference>
<keyword evidence="8" id="KW-1185">Reference proteome</keyword>
<dbReference type="PANTHER" id="PTHR46577:SF1">
    <property type="entry name" value="HTH-TYPE TRANSCRIPTIONAL REGULATORY PROTEIN GABR"/>
    <property type="match status" value="1"/>
</dbReference>
<accession>A0A0F6SQU4</accession>
<keyword evidence="2" id="KW-0663">Pyridoxal phosphate</keyword>
<dbReference type="InterPro" id="IPR015424">
    <property type="entry name" value="PyrdxlP-dep_Trfase"/>
</dbReference>
<feature type="domain" description="HTH gntR-type" evidence="6">
    <location>
        <begin position="15"/>
        <end position="83"/>
    </location>
</feature>
<organism evidence="7 8">
    <name type="scientific">[Brevibacterium] flavum</name>
    <dbReference type="NCBI Taxonomy" id="92706"/>
    <lineage>
        <taxon>Bacteria</taxon>
        <taxon>Bacillati</taxon>
        <taxon>Actinomycetota</taxon>
        <taxon>Actinomycetes</taxon>
        <taxon>Mycobacteriales</taxon>
        <taxon>Corynebacteriaceae</taxon>
        <taxon>Corynebacterium</taxon>
    </lineage>
</organism>
<dbReference type="SMART" id="SM00345">
    <property type="entry name" value="HTH_GNTR"/>
    <property type="match status" value="1"/>
</dbReference>
<dbReference type="PROSITE" id="PS50949">
    <property type="entry name" value="HTH_GNTR"/>
    <property type="match status" value="1"/>
</dbReference>
<evidence type="ECO:0000256" key="2">
    <source>
        <dbReference type="ARBA" id="ARBA00022898"/>
    </source>
</evidence>
<sequence length="453" mass="48808">MLADLPIALNPHEPTSIPTQLTEQIRRLVARGILTPGDPLPSSRSLSTQLGVSRGSVVTAYDQLAGEGYLSTARGSGTTINPDLHLLKPVEIEKKETSRSVPPPLLNLSPGVPDTATLADSAWRAAWREACANPPTNSPDQGLLRLRIEIADHLRQMRGLMVEPEQIIVTAGAREGLSLLLRTMDAPARIGVESPGYPSLRRIPQVLGHETIDVPTDESGLVPRALPHDLNALLVTPSHQYPYGGSLPADRRTALVAWAEANDALLIEDDFDSELRYVGMPLPPLRALAPDRTILLGTFSSVITPQVACGYLIAPTPQARVLATLRGILGQPVGAITQHALASYLASGALRRRTQRLRRLYRHRRSIVQDTLGDLPNTQLRPINGGLHAVLLCDKPQELVVSTLASRGLNVTALSHYWGGTGADNGIVFGFGSHDEDTLRWVLAEISDAVSLG</sequence>
<dbReference type="PANTHER" id="PTHR46577">
    <property type="entry name" value="HTH-TYPE TRANSCRIPTIONAL REGULATORY PROTEIN GABR"/>
    <property type="match status" value="1"/>
</dbReference>
<dbReference type="SUPFAM" id="SSF53383">
    <property type="entry name" value="PLP-dependent transferases"/>
    <property type="match status" value="1"/>
</dbReference>
<dbReference type="SUPFAM" id="SSF46785">
    <property type="entry name" value="Winged helix' DNA-binding domain"/>
    <property type="match status" value="1"/>
</dbReference>
<proteinExistence type="inferred from homology"/>
<dbReference type="RefSeq" id="WP_003863528.1">
    <property type="nucleotide sequence ID" value="NZ_CP011309.1"/>
</dbReference>
<dbReference type="PATRIC" id="fig|92706.3.peg.871"/>
<keyword evidence="4" id="KW-0238">DNA-binding</keyword>
<evidence type="ECO:0000256" key="5">
    <source>
        <dbReference type="ARBA" id="ARBA00023163"/>
    </source>
</evidence>
<dbReference type="PRINTS" id="PR00035">
    <property type="entry name" value="HTHGNTR"/>
</dbReference>
<reference evidence="7 8" key="1">
    <citation type="submission" date="2015-04" db="EMBL/GenBank/DDBJ databases">
        <title>Complete Genome Sequence of Brevibacterium flavum ATCC 15168.</title>
        <authorList>
            <person name="Ahn J."/>
            <person name="Park G."/>
            <person name="Jeon W."/>
            <person name="Jang Y."/>
            <person name="Jang M."/>
            <person name="Lee H."/>
            <person name="Lee H."/>
        </authorList>
    </citation>
    <scope>NUCLEOTIDE SEQUENCE [LARGE SCALE GENOMIC DNA]</scope>
    <source>
        <strain evidence="7 8">ATCC 15168</strain>
    </source>
</reference>
<dbReference type="Gene3D" id="1.10.10.10">
    <property type="entry name" value="Winged helix-like DNA-binding domain superfamily/Winged helix DNA-binding domain"/>
    <property type="match status" value="1"/>
</dbReference>
<dbReference type="GO" id="GO:0003700">
    <property type="term" value="F:DNA-binding transcription factor activity"/>
    <property type="evidence" value="ECO:0007669"/>
    <property type="project" value="InterPro"/>
</dbReference>
<dbReference type="HOGENOM" id="CLU_017584_0_1_11"/>
<evidence type="ECO:0000256" key="1">
    <source>
        <dbReference type="ARBA" id="ARBA00005384"/>
    </source>
</evidence>
<dbReference type="InterPro" id="IPR000524">
    <property type="entry name" value="Tscrpt_reg_HTH_GntR"/>
</dbReference>
<dbReference type="InterPro" id="IPR051446">
    <property type="entry name" value="HTH_trans_reg/aminotransferase"/>
</dbReference>
<comment type="similarity">
    <text evidence="1">In the C-terminal section; belongs to the class-I pyridoxal-phosphate-dependent aminotransferase family.</text>
</comment>
<name>A0A0F6SQU4_9CORY</name>
<dbReference type="InterPro" id="IPR036388">
    <property type="entry name" value="WH-like_DNA-bd_sf"/>
</dbReference>
<keyword evidence="5" id="KW-0804">Transcription</keyword>
<gene>
    <name evidence="7" type="ORF">YH66_04200</name>
</gene>
<dbReference type="EMBL" id="CP011309">
    <property type="protein sequence ID" value="AKF26814.1"/>
    <property type="molecule type" value="Genomic_DNA"/>
</dbReference>
<evidence type="ECO:0000256" key="4">
    <source>
        <dbReference type="ARBA" id="ARBA00023125"/>
    </source>
</evidence>
<dbReference type="AlphaFoldDB" id="A0A0F6SQU4"/>
<dbReference type="GO" id="GO:0003677">
    <property type="term" value="F:DNA binding"/>
    <property type="evidence" value="ECO:0007669"/>
    <property type="project" value="UniProtKB-KW"/>
</dbReference>
<evidence type="ECO:0000256" key="3">
    <source>
        <dbReference type="ARBA" id="ARBA00023015"/>
    </source>
</evidence>